<protein>
    <submittedName>
        <fullName evidence="5">Tyrosinase copper-binding domain-containing protein</fullName>
    </submittedName>
</protein>
<dbReference type="WBParaSite" id="ACRNAN_scaffold2800.g18998.t1">
    <property type="protein sequence ID" value="ACRNAN_scaffold2800.g18998.t1"/>
    <property type="gene ID" value="ACRNAN_scaffold2800.g18998"/>
</dbReference>
<keyword evidence="4" id="KW-1185">Reference proteome</keyword>
<sequence length="521" mass="59733">MKTEFSRWYVKDRKKCVKLTPTTATRLVCEQYQVSDRRGRYSYCGATRGWPGSDGNSSDIPKNDIILPAGVVNKALLPRELDSARCATFACLCQRFGGMMKSRPLSECVLRNGEVLSKSIRKEYRMLSDDERIRYHNAVNQLKNSRMYELFAYWHYHYAQEGGAHQGPAFALWHREYIKRYEIALKAVDPTVSLPYWDSVLDENLDDPLDSVLWSDELMGRTYMDKDIGYVYTGPFGDWTTLSVYNRDPVPNRTDPEFHEYRKVLGGTRIKRVFNSTIPLFAEEIVQGILSNTSINRIFTSPTAREGCAVRMRWNTGLEYSLEVAHGSVHNFVGGDFANPQTAANDPLFFMLHSFVDYIWEVWRQTHQAEQEREYSYPQSSDYCHSPAHFISSEMKPFRGEDNKLMKNRDALSNRYSEFYEYEPRPSCNQFTYNCGSKYLFCDQSHDSLRCISKVKLGGNCAGYKAVGEDVCYNGMCKNGVCVEVVGRESIDPNLPQTGWLPEDVAQPGFLPEGVFMPGTQ</sequence>
<evidence type="ECO:0000313" key="5">
    <source>
        <dbReference type="WBParaSite" id="ACRNAN_scaffold2800.g18998.t1"/>
    </source>
</evidence>
<keyword evidence="1" id="KW-0479">Metal-binding</keyword>
<accession>A0A914DJI4</accession>
<dbReference type="InterPro" id="IPR008922">
    <property type="entry name" value="Di-copper_centre_dom_sf"/>
</dbReference>
<organism evidence="4 5">
    <name type="scientific">Acrobeloides nanus</name>
    <dbReference type="NCBI Taxonomy" id="290746"/>
    <lineage>
        <taxon>Eukaryota</taxon>
        <taxon>Metazoa</taxon>
        <taxon>Ecdysozoa</taxon>
        <taxon>Nematoda</taxon>
        <taxon>Chromadorea</taxon>
        <taxon>Rhabditida</taxon>
        <taxon>Tylenchina</taxon>
        <taxon>Cephalobomorpha</taxon>
        <taxon>Cephaloboidea</taxon>
        <taxon>Cephalobidae</taxon>
        <taxon>Acrobeloides</taxon>
    </lineage>
</organism>
<dbReference type="Proteomes" id="UP000887540">
    <property type="component" value="Unplaced"/>
</dbReference>
<evidence type="ECO:0000259" key="3">
    <source>
        <dbReference type="PROSITE" id="PS00498"/>
    </source>
</evidence>
<evidence type="ECO:0000256" key="2">
    <source>
        <dbReference type="ARBA" id="ARBA00023008"/>
    </source>
</evidence>
<dbReference type="InterPro" id="IPR050316">
    <property type="entry name" value="Tyrosinase/Hemocyanin"/>
</dbReference>
<evidence type="ECO:0000256" key="1">
    <source>
        <dbReference type="ARBA" id="ARBA00022723"/>
    </source>
</evidence>
<dbReference type="InterPro" id="IPR002227">
    <property type="entry name" value="Tyrosinase_Cu-bd"/>
</dbReference>
<keyword evidence="2" id="KW-0186">Copper</keyword>
<dbReference type="PROSITE" id="PS00498">
    <property type="entry name" value="TYROSINASE_2"/>
    <property type="match status" value="1"/>
</dbReference>
<dbReference type="Pfam" id="PF00264">
    <property type="entry name" value="Tyrosinase"/>
    <property type="match status" value="1"/>
</dbReference>
<dbReference type="PANTHER" id="PTHR11474:SF126">
    <property type="entry name" value="TYROSINASE-LIKE PROTEIN TYR-1-RELATED"/>
    <property type="match status" value="1"/>
</dbReference>
<evidence type="ECO:0000313" key="4">
    <source>
        <dbReference type="Proteomes" id="UP000887540"/>
    </source>
</evidence>
<reference evidence="5" key="1">
    <citation type="submission" date="2022-11" db="UniProtKB">
        <authorList>
            <consortium name="WormBaseParasite"/>
        </authorList>
    </citation>
    <scope>IDENTIFICATION</scope>
</reference>
<feature type="domain" description="Tyrosinase copper-binding" evidence="3">
    <location>
        <begin position="346"/>
        <end position="357"/>
    </location>
</feature>
<dbReference type="SUPFAM" id="SSF48056">
    <property type="entry name" value="Di-copper centre-containing domain"/>
    <property type="match status" value="1"/>
</dbReference>
<name>A0A914DJI4_9BILA</name>
<dbReference type="AlphaFoldDB" id="A0A914DJI4"/>
<dbReference type="Gene3D" id="1.10.1280.10">
    <property type="entry name" value="Di-copper center containing domain from catechol oxidase"/>
    <property type="match status" value="1"/>
</dbReference>
<proteinExistence type="predicted"/>
<dbReference type="PRINTS" id="PR00092">
    <property type="entry name" value="TYROSINASE"/>
</dbReference>
<dbReference type="PANTHER" id="PTHR11474">
    <property type="entry name" value="TYROSINASE FAMILY MEMBER"/>
    <property type="match status" value="1"/>
</dbReference>
<dbReference type="GO" id="GO:0046872">
    <property type="term" value="F:metal ion binding"/>
    <property type="evidence" value="ECO:0007669"/>
    <property type="project" value="UniProtKB-KW"/>
</dbReference>
<dbReference type="GO" id="GO:0016491">
    <property type="term" value="F:oxidoreductase activity"/>
    <property type="evidence" value="ECO:0007669"/>
    <property type="project" value="InterPro"/>
</dbReference>